<evidence type="ECO:0000313" key="1">
    <source>
        <dbReference type="EMBL" id="JAE20903.1"/>
    </source>
</evidence>
<protein>
    <submittedName>
        <fullName evidence="1">Uncharacterized protein</fullName>
    </submittedName>
</protein>
<dbReference type="EMBL" id="GBRH01176993">
    <property type="protein sequence ID" value="JAE20903.1"/>
    <property type="molecule type" value="Transcribed_RNA"/>
</dbReference>
<sequence length="43" mass="4808">MVFCYDHSIAQDLNKLLVHISHVTGSEKTYCSGSLLLNSQQLL</sequence>
<proteinExistence type="predicted"/>
<reference evidence="1" key="2">
    <citation type="journal article" date="2015" name="Data Brief">
        <title>Shoot transcriptome of the giant reed, Arundo donax.</title>
        <authorList>
            <person name="Barrero R.A."/>
            <person name="Guerrero F.D."/>
            <person name="Moolhuijzen P."/>
            <person name="Goolsby J.A."/>
            <person name="Tidwell J."/>
            <person name="Bellgard S.E."/>
            <person name="Bellgard M.I."/>
        </authorList>
    </citation>
    <scope>NUCLEOTIDE SEQUENCE</scope>
    <source>
        <tissue evidence="1">Shoot tissue taken approximately 20 cm above the soil surface</tissue>
    </source>
</reference>
<reference evidence="1" key="1">
    <citation type="submission" date="2014-09" db="EMBL/GenBank/DDBJ databases">
        <authorList>
            <person name="Magalhaes I.L.F."/>
            <person name="Oliveira U."/>
            <person name="Santos F.R."/>
            <person name="Vidigal T.H.D.A."/>
            <person name="Brescovit A.D."/>
            <person name="Santos A.J."/>
        </authorList>
    </citation>
    <scope>NUCLEOTIDE SEQUENCE</scope>
    <source>
        <tissue evidence="1">Shoot tissue taken approximately 20 cm above the soil surface</tissue>
    </source>
</reference>
<organism evidence="1">
    <name type="scientific">Arundo donax</name>
    <name type="common">Giant reed</name>
    <name type="synonym">Donax arundinaceus</name>
    <dbReference type="NCBI Taxonomy" id="35708"/>
    <lineage>
        <taxon>Eukaryota</taxon>
        <taxon>Viridiplantae</taxon>
        <taxon>Streptophyta</taxon>
        <taxon>Embryophyta</taxon>
        <taxon>Tracheophyta</taxon>
        <taxon>Spermatophyta</taxon>
        <taxon>Magnoliopsida</taxon>
        <taxon>Liliopsida</taxon>
        <taxon>Poales</taxon>
        <taxon>Poaceae</taxon>
        <taxon>PACMAD clade</taxon>
        <taxon>Arundinoideae</taxon>
        <taxon>Arundineae</taxon>
        <taxon>Arundo</taxon>
    </lineage>
</organism>
<dbReference type="AlphaFoldDB" id="A0A0A9GJN2"/>
<accession>A0A0A9GJN2</accession>
<name>A0A0A9GJN2_ARUDO</name>